<gene>
    <name evidence="2" type="ORF">BCR44DRAFT_275394</name>
</gene>
<name>A0A1Y2I084_9FUNG</name>
<evidence type="ECO:0000313" key="2">
    <source>
        <dbReference type="EMBL" id="ORZ40260.1"/>
    </source>
</evidence>
<feature type="region of interest" description="Disordered" evidence="1">
    <location>
        <begin position="143"/>
        <end position="172"/>
    </location>
</feature>
<dbReference type="EMBL" id="MCFL01000003">
    <property type="protein sequence ID" value="ORZ40260.1"/>
    <property type="molecule type" value="Genomic_DNA"/>
</dbReference>
<evidence type="ECO:0000313" key="3">
    <source>
        <dbReference type="Proteomes" id="UP000193411"/>
    </source>
</evidence>
<comment type="caution">
    <text evidence="2">The sequence shown here is derived from an EMBL/GenBank/DDBJ whole genome shotgun (WGS) entry which is preliminary data.</text>
</comment>
<dbReference type="Proteomes" id="UP000193411">
    <property type="component" value="Unassembled WGS sequence"/>
</dbReference>
<keyword evidence="3" id="KW-1185">Reference proteome</keyword>
<proteinExistence type="predicted"/>
<dbReference type="AlphaFoldDB" id="A0A1Y2I084"/>
<organism evidence="2 3">
    <name type="scientific">Catenaria anguillulae PL171</name>
    <dbReference type="NCBI Taxonomy" id="765915"/>
    <lineage>
        <taxon>Eukaryota</taxon>
        <taxon>Fungi</taxon>
        <taxon>Fungi incertae sedis</taxon>
        <taxon>Blastocladiomycota</taxon>
        <taxon>Blastocladiomycetes</taxon>
        <taxon>Blastocladiales</taxon>
        <taxon>Catenariaceae</taxon>
        <taxon>Catenaria</taxon>
    </lineage>
</organism>
<evidence type="ECO:0000256" key="1">
    <source>
        <dbReference type="SAM" id="MobiDB-lite"/>
    </source>
</evidence>
<reference evidence="2 3" key="1">
    <citation type="submission" date="2016-07" db="EMBL/GenBank/DDBJ databases">
        <title>Pervasive Adenine N6-methylation of Active Genes in Fungi.</title>
        <authorList>
            <consortium name="DOE Joint Genome Institute"/>
            <person name="Mondo S.J."/>
            <person name="Dannebaum R.O."/>
            <person name="Kuo R.C."/>
            <person name="Labutti K."/>
            <person name="Haridas S."/>
            <person name="Kuo A."/>
            <person name="Salamov A."/>
            <person name="Ahrendt S.R."/>
            <person name="Lipzen A."/>
            <person name="Sullivan W."/>
            <person name="Andreopoulos W.B."/>
            <person name="Clum A."/>
            <person name="Lindquist E."/>
            <person name="Daum C."/>
            <person name="Ramamoorthy G.K."/>
            <person name="Gryganskyi A."/>
            <person name="Culley D."/>
            <person name="Magnuson J.K."/>
            <person name="James T.Y."/>
            <person name="O'Malley M.A."/>
            <person name="Stajich J.E."/>
            <person name="Spatafora J.W."/>
            <person name="Visel A."/>
            <person name="Grigoriev I.V."/>
        </authorList>
    </citation>
    <scope>NUCLEOTIDE SEQUENCE [LARGE SCALE GENOMIC DNA]</scope>
    <source>
        <strain evidence="2 3">PL171</strain>
    </source>
</reference>
<accession>A0A1Y2I084</accession>
<protein>
    <submittedName>
        <fullName evidence="2">Uncharacterized protein</fullName>
    </submittedName>
</protein>
<sequence length="452" mass="50496">MVHSKQMLTGSSYSCAWALRITLRILTLDQESRPNWRERWPCSFMDAVADFVGCDLFSYDHVPLVARFVALFKVAFPTDSSSIDKVKSVYCGLLVTKLRAQGVEVATIKKTTWVALALHVENMIRSTTKPFVHKFVLPMARPNSSRLASPRPTARRRTCLMPTSPRDPTDTSARRLRGVGTLSWTASIGEVCKGDLVELHGRVTAPSFSGDTKTGIATGMDIRAPDIIRLMKNETMKLKRTRSSRGGLTDRDIMALGRWRDDAVVLRDTMRAKADQAVFVAAGLPDPIHFRWVYKQPQVMFGVYEVMAKYRDEYARRQVALQVINSHDLGSLAIDFQHARQCLSRWIDQDPSPPDDFMAGLQVVAAIVNRGLSFLQPVLSVVSDAERTRHPWLLGRGFVRLGQVRPLNHLQPPQKYPSCVRAASAVHRAVLVVDLHCGPPHLGLVLLANGPR</sequence>